<proteinExistence type="predicted"/>
<dbReference type="InterPro" id="IPR049995">
    <property type="entry name" value="Capsid_mycobact-type"/>
</dbReference>
<dbReference type="EMBL" id="BK016095">
    <property type="protein sequence ID" value="DAF94630.1"/>
    <property type="molecule type" value="Genomic_DNA"/>
</dbReference>
<name>A0A8S5UJT4_9CAUD</name>
<reference evidence="1" key="1">
    <citation type="journal article" date="2021" name="Proc. Natl. Acad. Sci. U.S.A.">
        <title>A Catalog of Tens of Thousands of Viruses from Human Metagenomes Reveals Hidden Associations with Chronic Diseases.</title>
        <authorList>
            <person name="Tisza M.J."/>
            <person name="Buck C.B."/>
        </authorList>
    </citation>
    <scope>NUCLEOTIDE SEQUENCE</scope>
    <source>
        <strain evidence="1">Ctvph17</strain>
    </source>
</reference>
<dbReference type="NCBIfam" id="NF042926">
    <property type="entry name" value="capsid_Caudo_1"/>
    <property type="match status" value="1"/>
</dbReference>
<dbReference type="Pfam" id="PF25209">
    <property type="entry name" value="Phage_capsid_4"/>
    <property type="match status" value="1"/>
</dbReference>
<sequence>MKNSGFYPGAAPTVANGAITVDLMLQEPARISKYIADITALKMFTDRLFGHSDAQGGAILYEVNTENQVLADDHTGIIAPGGEYPELDATPGEPKVAQVKKLGGKFSITDEAKARNDMALLQRRAQRISNTMVFDVDNNGMLAIKKAIQEYGSYIPKVESSGWVSMNKTEKLKQTAAKSIRAELNAALAAGEKTQMGYLYNLLVLHTDDALQLANTFDTNDAQDAFLKSQGLEVISSPLATPGEGLLVAEGQVGTIGMEEPISTATWRDEARDLTWTKVKAVLEHVVTDPMAMVRLTGLGA</sequence>
<evidence type="ECO:0000313" key="1">
    <source>
        <dbReference type="EMBL" id="DAF94630.1"/>
    </source>
</evidence>
<protein>
    <submittedName>
        <fullName evidence="1">Capsid protein</fullName>
    </submittedName>
</protein>
<accession>A0A8S5UJT4</accession>
<organism evidence="1">
    <name type="scientific">Siphoviridae sp. ctvph17</name>
    <dbReference type="NCBI Taxonomy" id="2825724"/>
    <lineage>
        <taxon>Viruses</taxon>
        <taxon>Duplodnaviria</taxon>
        <taxon>Heunggongvirae</taxon>
        <taxon>Uroviricota</taxon>
        <taxon>Caudoviricetes</taxon>
    </lineage>
</organism>